<organism evidence="1">
    <name type="scientific">marine metagenome</name>
    <dbReference type="NCBI Taxonomy" id="408172"/>
    <lineage>
        <taxon>unclassified sequences</taxon>
        <taxon>metagenomes</taxon>
        <taxon>ecological metagenomes</taxon>
    </lineage>
</organism>
<dbReference type="PANTHER" id="PTHR47098">
    <property type="entry name" value="PROTEIN MAK32"/>
    <property type="match status" value="1"/>
</dbReference>
<accession>A0A382IDI0</accession>
<dbReference type="Gene3D" id="3.40.1190.20">
    <property type="match status" value="1"/>
</dbReference>
<sequence>MGPEYVTFSNIIIDDIVLYDGSTHMSVLGGSGTHALIGMRVWSECLGFVASVGKDISQSVYKDSLTALGGVDLRAIVKRDKYQTARAWQLFEQDGTRTEIMRTDINEFLENTPTYEEMPVDYRHAKGFHLIWGRDLNELSGLISKLRKTNP</sequence>
<evidence type="ECO:0000313" key="1">
    <source>
        <dbReference type="EMBL" id="SVB97287.1"/>
    </source>
</evidence>
<dbReference type="PANTHER" id="PTHR47098:SF2">
    <property type="entry name" value="PROTEIN MAK32"/>
    <property type="match status" value="1"/>
</dbReference>
<protein>
    <submittedName>
        <fullName evidence="1">Uncharacterized protein</fullName>
    </submittedName>
</protein>
<dbReference type="SUPFAM" id="SSF53613">
    <property type="entry name" value="Ribokinase-like"/>
    <property type="match status" value="1"/>
</dbReference>
<reference evidence="1" key="1">
    <citation type="submission" date="2018-05" db="EMBL/GenBank/DDBJ databases">
        <authorList>
            <person name="Lanie J.A."/>
            <person name="Ng W.-L."/>
            <person name="Kazmierczak K.M."/>
            <person name="Andrzejewski T.M."/>
            <person name="Davidsen T.M."/>
            <person name="Wayne K.J."/>
            <person name="Tettelin H."/>
            <person name="Glass J.I."/>
            <person name="Rusch D."/>
            <person name="Podicherti R."/>
            <person name="Tsui H.-C.T."/>
            <person name="Winkler M.E."/>
        </authorList>
    </citation>
    <scope>NUCLEOTIDE SEQUENCE</scope>
</reference>
<feature type="non-terminal residue" evidence="1">
    <location>
        <position position="151"/>
    </location>
</feature>
<dbReference type="AlphaFoldDB" id="A0A382IDI0"/>
<proteinExistence type="predicted"/>
<name>A0A382IDI0_9ZZZZ</name>
<dbReference type="EMBL" id="UINC01066506">
    <property type="protein sequence ID" value="SVB97287.1"/>
    <property type="molecule type" value="Genomic_DNA"/>
</dbReference>
<dbReference type="InterPro" id="IPR029056">
    <property type="entry name" value="Ribokinase-like"/>
</dbReference>
<gene>
    <name evidence="1" type="ORF">METZ01_LOCUS250141</name>
</gene>